<protein>
    <submittedName>
        <fullName evidence="1">Gb|AAF18642.1</fullName>
    </submittedName>
</protein>
<evidence type="ECO:0000313" key="1">
    <source>
        <dbReference type="EMBL" id="BAA97080.1"/>
    </source>
</evidence>
<reference key="1">
    <citation type="journal article" date="2000" name="Nature">
        <title>Sequence and analysis of chromosome 3 of the plant Arabidopsis thaliana.</title>
        <authorList>
            <consortium name="European Union Chromosome 3 Arabidopsis Sequencing Consortium"/>
            <consortium name="Institute for Genomic Research"/>
            <consortium name="Kazusa DNA Research Institute"/>
            <person name="Salanoubat M."/>
            <person name="Lemcke K."/>
            <person name="Rieger M."/>
            <person name="Ansorge W."/>
            <person name="Unseld M."/>
            <person name="Fartmann B."/>
            <person name="Valle G."/>
            <person name="Blocker H."/>
            <person name="Perez-Alonso M."/>
            <person name="Obermaier B."/>
            <person name="Delseny M."/>
            <person name="Boutry M."/>
            <person name="Grivell L.A."/>
            <person name="Mache R."/>
            <person name="Puigdomenech P."/>
            <person name="De Simone V."/>
            <person name="Choisne N."/>
            <person name="Artiguenave F."/>
            <person name="Robert C."/>
            <person name="Brottier P."/>
            <person name="Wincker P."/>
            <person name="Cattolico L."/>
            <person name="Weissenbach J."/>
            <person name="Saurin W."/>
            <person name="Quetier F."/>
            <person name="Schafer M."/>
            <person name="Muller-Auer S."/>
            <person name="Gabel C."/>
            <person name="Fuchs M."/>
            <person name="Benes V."/>
            <person name="Wurmbach E."/>
            <person name="Drzonek H."/>
            <person name="Erfle H."/>
            <person name="Jordan N."/>
            <person name="Bangert S."/>
            <person name="Wiedelmann R."/>
            <person name="Kranz H."/>
            <person name="Voss H."/>
            <person name="Holland R."/>
            <person name="Brandt P."/>
            <person name="Nyakatura G."/>
            <person name="Vezzi A."/>
            <person name="D'Angelo M."/>
            <person name="Pallavicini A."/>
            <person name="Toppo S."/>
            <person name="Simionati B."/>
            <person name="Conrad A."/>
            <person name="Hornischer K."/>
            <person name="Kauer G."/>
            <person name="Lohnert T.H."/>
            <person name="Nordsiek G."/>
            <person name="Reichelt J."/>
            <person name="Scharfe M."/>
            <person name="Schon O."/>
            <person name="Bargues M."/>
            <person name="Terol J."/>
            <person name="Climent J."/>
            <person name="Navarro P."/>
            <person name="Collado C."/>
            <person name="Perez-Perez A."/>
            <person name="Ottenwalder B."/>
            <person name="Duchemin D."/>
            <person name="Cooke R."/>
            <person name="Laudie M."/>
            <person name="Berger-Llauro C."/>
            <person name="Purnelle B."/>
            <person name="Masuy D."/>
            <person name="de Haan M."/>
            <person name="Maarse A.C."/>
            <person name="Alcaraz J.P."/>
            <person name="Cottet A."/>
            <person name="Casacuberta E."/>
            <person name="Monfort A."/>
            <person name="Argiriou A."/>
            <person name="flores M."/>
            <person name="Liguori R."/>
            <person name="Vitale D."/>
            <person name="Mannhaupt G."/>
            <person name="Haase D."/>
            <person name="Schoof H."/>
            <person name="Rudd S."/>
            <person name="Zaccaria P."/>
            <person name="Mewes H.W."/>
            <person name="Mayer K.F."/>
            <person name="Kaul S."/>
            <person name="Town C.D."/>
            <person name="Koo H.L."/>
            <person name="Tallon L.J."/>
            <person name="Jenkins J."/>
            <person name="Rooney T."/>
            <person name="Rizzo M."/>
            <person name="Walts A."/>
            <person name="Utterback T."/>
            <person name="Fujii C.Y."/>
            <person name="Shea T.P."/>
            <person name="Creasy T.H."/>
            <person name="Haas B."/>
            <person name="Maiti R."/>
            <person name="Wu D."/>
            <person name="Peterson J."/>
            <person name="Van Aken S."/>
            <person name="Pai G."/>
            <person name="Militscher J."/>
            <person name="Sellers P."/>
            <person name="Gill J.E."/>
            <person name="Feldblyum T.V."/>
            <person name="Preuss D."/>
            <person name="Lin X."/>
            <person name="Nierman W.C."/>
            <person name="Salzberg S.L."/>
            <person name="White O."/>
            <person name="Venter J.C."/>
            <person name="Fraser C.M."/>
            <person name="Kaneko T."/>
            <person name="Nakamura Y."/>
            <person name="Sato S."/>
            <person name="Kato T."/>
            <person name="Asamizu E."/>
            <person name="Sasamoto S."/>
            <person name="Kimura T."/>
            <person name="Idesawa K."/>
            <person name="Kawashima K."/>
            <person name="Kishida Y."/>
            <person name="Kiyokawa C."/>
            <person name="Kohara M."/>
            <person name="Matsumoto M."/>
            <person name="Matsuno A."/>
            <person name="Muraki A."/>
            <person name="Nakayama S."/>
            <person name="Nakazaki N."/>
            <person name="Shinpo S."/>
            <person name="Takeuchi C."/>
            <person name="Wada T."/>
            <person name="Watanabe A."/>
            <person name="Yamada M."/>
            <person name="Yasuda M."/>
            <person name="Tabata S."/>
        </authorList>
    </citation>
    <scope>NUCLEOTIDE SEQUENCE [LARGE SCALE GENOMIC DNA]</scope>
    <source>
        <strain>cv. Columbia</strain>
    </source>
</reference>
<dbReference type="AlphaFoldDB" id="Q9LH17"/>
<organism evidence="1">
    <name type="scientific">Arabidopsis thaliana</name>
    <name type="common">Mouse-ear cress</name>
    <dbReference type="NCBI Taxonomy" id="3702"/>
    <lineage>
        <taxon>Eukaryota</taxon>
        <taxon>Viridiplantae</taxon>
        <taxon>Streptophyta</taxon>
        <taxon>Embryophyta</taxon>
        <taxon>Tracheophyta</taxon>
        <taxon>Spermatophyta</taxon>
        <taxon>Magnoliopsida</taxon>
        <taxon>eudicotyledons</taxon>
        <taxon>Gunneridae</taxon>
        <taxon>Pentapetalae</taxon>
        <taxon>rosids</taxon>
        <taxon>malvids</taxon>
        <taxon>Brassicales</taxon>
        <taxon>Brassicaceae</taxon>
        <taxon>Camelineae</taxon>
        <taxon>Arabidopsis</taxon>
    </lineage>
</organism>
<reference evidence="1" key="2">
    <citation type="submission" date="2000-06" db="EMBL/GenBank/DDBJ databases">
        <title>Structural Analysis of Arabidopsis thaliana Chromosome 3. III.</title>
        <authorList>
            <person name="Nakamura Y."/>
        </authorList>
    </citation>
    <scope>NUCLEOTIDE SEQUENCE</scope>
</reference>
<name>Q9LH17_ARATH</name>
<dbReference type="EMBL" id="AP002457">
    <property type="protein sequence ID" value="BAA97080.1"/>
    <property type="molecule type" value="Genomic_DNA"/>
</dbReference>
<sequence length="249" mass="30014">MEKTEVLDRRDHGENCNAREPENRLRFIFKSSDLIGWQKRKRPWRKLRFWIDETMEKTVTPVNRKIAEEKKTMEKTEVLDRRDHGENCNAREPENRLRFIFKSSDLIGWQKRKRPWRKLRFWIDETMEKTVTPVNRKIAEAKKTMEKTEVLDRRDHGENCNAREPENRLGFIFKSSDLIAEEKKTMEKTEVLDRRDHGENCNAREPENRLQNLFRETRFLRRELGPAGIEIEIVVSSVFDRDDILWEAS</sequence>
<accession>Q9LH17</accession>
<proteinExistence type="predicted"/>